<dbReference type="EMBL" id="JGYV01000030">
    <property type="protein sequence ID" value="KFI58327.1"/>
    <property type="molecule type" value="Genomic_DNA"/>
</dbReference>
<feature type="compositionally biased region" description="Polar residues" evidence="1">
    <location>
        <begin position="43"/>
        <end position="66"/>
    </location>
</feature>
<gene>
    <name evidence="2" type="ORF">BCUN_1928</name>
</gene>
<organism evidence="2 3">
    <name type="scientific">Bifidobacterium cuniculi</name>
    <dbReference type="NCBI Taxonomy" id="1688"/>
    <lineage>
        <taxon>Bacteria</taxon>
        <taxon>Bacillati</taxon>
        <taxon>Actinomycetota</taxon>
        <taxon>Actinomycetes</taxon>
        <taxon>Bifidobacteriales</taxon>
        <taxon>Bifidobacteriaceae</taxon>
        <taxon>Bifidobacterium</taxon>
    </lineage>
</organism>
<dbReference type="AlphaFoldDB" id="A0A087AHS7"/>
<evidence type="ECO:0000313" key="2">
    <source>
        <dbReference type="EMBL" id="KFI58327.1"/>
    </source>
</evidence>
<dbReference type="STRING" id="1688.BCUN_1928"/>
<name>A0A087AHS7_9BIFI</name>
<dbReference type="Proteomes" id="UP000029067">
    <property type="component" value="Unassembled WGS sequence"/>
</dbReference>
<reference evidence="2 3" key="1">
    <citation type="submission" date="2014-03" db="EMBL/GenBank/DDBJ databases">
        <title>Genomics of Bifidobacteria.</title>
        <authorList>
            <person name="Ventura M."/>
            <person name="Milani C."/>
            <person name="Lugli G.A."/>
        </authorList>
    </citation>
    <scope>NUCLEOTIDE SEQUENCE [LARGE SCALE GENOMIC DNA]</scope>
    <source>
        <strain evidence="2 3">LMG 10738</strain>
    </source>
</reference>
<evidence type="ECO:0000313" key="3">
    <source>
        <dbReference type="Proteomes" id="UP000029067"/>
    </source>
</evidence>
<protein>
    <submittedName>
        <fullName evidence="2">Uncharacterized protein</fullName>
    </submittedName>
</protein>
<evidence type="ECO:0000256" key="1">
    <source>
        <dbReference type="SAM" id="MobiDB-lite"/>
    </source>
</evidence>
<keyword evidence="3" id="KW-1185">Reference proteome</keyword>
<feature type="region of interest" description="Disordered" evidence="1">
    <location>
        <begin position="37"/>
        <end position="66"/>
    </location>
</feature>
<sequence>MLAKVSKRTGVPADLLQGCADEESAMQFAHDLDQYAHPKPQGMPNQGTVPEHPAQTNALQSALFND</sequence>
<proteinExistence type="predicted"/>
<accession>A0A087AHS7</accession>
<comment type="caution">
    <text evidence="2">The sequence shown here is derived from an EMBL/GenBank/DDBJ whole genome shotgun (WGS) entry which is preliminary data.</text>
</comment>